<dbReference type="Proteomes" id="UP000283975">
    <property type="component" value="Unassembled WGS sequence"/>
</dbReference>
<feature type="compositionally biased region" description="Polar residues" evidence="1">
    <location>
        <begin position="51"/>
        <end position="62"/>
    </location>
</feature>
<comment type="caution">
    <text evidence="2">The sequence shown here is derived from an EMBL/GenBank/DDBJ whole genome shotgun (WGS) entry which is preliminary data.</text>
</comment>
<dbReference type="AlphaFoldDB" id="A0A414B024"/>
<evidence type="ECO:0000313" key="3">
    <source>
        <dbReference type="Proteomes" id="UP000283975"/>
    </source>
</evidence>
<sequence length="109" mass="11924">MIVMENMTLSVEPSDTLLTSVDDSATELSMEAEDVTKVPESMDYEDLKNKPSLNGKTISGNMTEIDPTVGDWAKEPTRPVYNAADVGAVGKDELTDIPTDVLEQMWNSI</sequence>
<protein>
    <submittedName>
        <fullName evidence="2">Uncharacterized protein</fullName>
    </submittedName>
</protein>
<name>A0A414B024_9FIRM</name>
<organism evidence="2 3">
    <name type="scientific">Enterocloster bolteae</name>
    <dbReference type="NCBI Taxonomy" id="208479"/>
    <lineage>
        <taxon>Bacteria</taxon>
        <taxon>Bacillati</taxon>
        <taxon>Bacillota</taxon>
        <taxon>Clostridia</taxon>
        <taxon>Lachnospirales</taxon>
        <taxon>Lachnospiraceae</taxon>
        <taxon>Enterocloster</taxon>
    </lineage>
</organism>
<accession>A0A414B024</accession>
<feature type="region of interest" description="Disordered" evidence="1">
    <location>
        <begin position="30"/>
        <end position="74"/>
    </location>
</feature>
<evidence type="ECO:0000313" key="2">
    <source>
        <dbReference type="EMBL" id="RHC58348.1"/>
    </source>
</evidence>
<gene>
    <name evidence="2" type="ORF">DW839_01980</name>
</gene>
<proteinExistence type="predicted"/>
<dbReference type="EMBL" id="QSHZ01000002">
    <property type="protein sequence ID" value="RHC58348.1"/>
    <property type="molecule type" value="Genomic_DNA"/>
</dbReference>
<evidence type="ECO:0000256" key="1">
    <source>
        <dbReference type="SAM" id="MobiDB-lite"/>
    </source>
</evidence>
<reference evidence="2 3" key="1">
    <citation type="submission" date="2018-08" db="EMBL/GenBank/DDBJ databases">
        <title>A genome reference for cultivated species of the human gut microbiota.</title>
        <authorList>
            <person name="Zou Y."/>
            <person name="Xue W."/>
            <person name="Luo G."/>
        </authorList>
    </citation>
    <scope>NUCLEOTIDE SEQUENCE [LARGE SCALE GENOMIC DNA]</scope>
    <source>
        <strain evidence="2 3">AM35-14</strain>
    </source>
</reference>